<dbReference type="SUPFAM" id="SSF52777">
    <property type="entry name" value="CoA-dependent acyltransferases"/>
    <property type="match status" value="4"/>
</dbReference>
<dbReference type="InterPro" id="IPR045851">
    <property type="entry name" value="AMP-bd_C_sf"/>
</dbReference>
<dbReference type="PROSITE" id="PS00012">
    <property type="entry name" value="PHOSPHOPANTETHEINE"/>
    <property type="match status" value="2"/>
</dbReference>
<dbReference type="InterPro" id="IPR036736">
    <property type="entry name" value="ACP-like_sf"/>
</dbReference>
<protein>
    <submittedName>
        <fullName evidence="5">Amino acid adenylation domain-containing protein</fullName>
    </submittedName>
</protein>
<dbReference type="RefSeq" id="WP_285367870.1">
    <property type="nucleotide sequence ID" value="NZ_JASSQD010000001.1"/>
</dbReference>
<dbReference type="SMART" id="SM00823">
    <property type="entry name" value="PKS_PP"/>
    <property type="match status" value="1"/>
</dbReference>
<dbReference type="Gene3D" id="3.40.50.1820">
    <property type="entry name" value="alpha/beta hydrolase"/>
    <property type="match status" value="2"/>
</dbReference>
<dbReference type="CDD" id="cd12116">
    <property type="entry name" value="A_NRPS_Ta1_like"/>
    <property type="match status" value="1"/>
</dbReference>
<dbReference type="Proteomes" id="UP001223547">
    <property type="component" value="Unassembled WGS sequence"/>
</dbReference>
<dbReference type="InterPro" id="IPR029058">
    <property type="entry name" value="AB_hydrolase_fold"/>
</dbReference>
<dbReference type="EMBL" id="JASSQD010000001">
    <property type="protein sequence ID" value="MDK9557686.1"/>
    <property type="molecule type" value="Genomic_DNA"/>
</dbReference>
<dbReference type="NCBIfam" id="NF003417">
    <property type="entry name" value="PRK04813.1"/>
    <property type="match status" value="2"/>
</dbReference>
<proteinExistence type="predicted"/>
<dbReference type="NCBIfam" id="TIGR01733">
    <property type="entry name" value="AA-adenyl-dom"/>
    <property type="match status" value="2"/>
</dbReference>
<dbReference type="InterPro" id="IPR025110">
    <property type="entry name" value="AMP-bd_C"/>
</dbReference>
<evidence type="ECO:0000313" key="5">
    <source>
        <dbReference type="EMBL" id="MDK9557686.1"/>
    </source>
</evidence>
<evidence type="ECO:0000256" key="3">
    <source>
        <dbReference type="ARBA" id="ARBA00022553"/>
    </source>
</evidence>
<dbReference type="InterPro" id="IPR023213">
    <property type="entry name" value="CAT-like_dom_sf"/>
</dbReference>
<dbReference type="Pfam" id="PF13193">
    <property type="entry name" value="AMP-binding_C"/>
    <property type="match status" value="2"/>
</dbReference>
<gene>
    <name evidence="5" type="ORF">QQF73_08630</name>
</gene>
<dbReference type="PANTHER" id="PTHR45527:SF1">
    <property type="entry name" value="FATTY ACID SYNTHASE"/>
    <property type="match status" value="1"/>
</dbReference>
<dbReference type="Gene3D" id="3.30.559.10">
    <property type="entry name" value="Chloramphenicol acetyltransferase-like domain"/>
    <property type="match status" value="2"/>
</dbReference>
<name>A0ABT7HBC6_9GAMM</name>
<dbReference type="InterPro" id="IPR000873">
    <property type="entry name" value="AMP-dep_synth/lig_dom"/>
</dbReference>
<keyword evidence="2" id="KW-0596">Phosphopantetheine</keyword>
<keyword evidence="6" id="KW-1185">Reference proteome</keyword>
<evidence type="ECO:0000259" key="4">
    <source>
        <dbReference type="PROSITE" id="PS50075"/>
    </source>
</evidence>
<dbReference type="PANTHER" id="PTHR45527">
    <property type="entry name" value="NONRIBOSOMAL PEPTIDE SYNTHETASE"/>
    <property type="match status" value="1"/>
</dbReference>
<evidence type="ECO:0000256" key="2">
    <source>
        <dbReference type="ARBA" id="ARBA00022450"/>
    </source>
</evidence>
<organism evidence="5 6">
    <name type="scientific">Marinobacter albus</name>
    <dbReference type="NCBI Taxonomy" id="3030833"/>
    <lineage>
        <taxon>Bacteria</taxon>
        <taxon>Pseudomonadati</taxon>
        <taxon>Pseudomonadota</taxon>
        <taxon>Gammaproteobacteria</taxon>
        <taxon>Pseudomonadales</taxon>
        <taxon>Marinobacteraceae</taxon>
        <taxon>Marinobacter</taxon>
    </lineage>
</organism>
<accession>A0ABT7HBC6</accession>
<dbReference type="InterPro" id="IPR010071">
    <property type="entry name" value="AA_adenyl_dom"/>
</dbReference>
<dbReference type="Gene3D" id="2.30.38.10">
    <property type="entry name" value="Luciferase, Domain 3"/>
    <property type="match status" value="2"/>
</dbReference>
<dbReference type="SUPFAM" id="SSF47336">
    <property type="entry name" value="ACP-like"/>
    <property type="match status" value="2"/>
</dbReference>
<dbReference type="Pfam" id="PF00550">
    <property type="entry name" value="PP-binding"/>
    <property type="match status" value="2"/>
</dbReference>
<evidence type="ECO:0000256" key="1">
    <source>
        <dbReference type="ARBA" id="ARBA00001957"/>
    </source>
</evidence>
<dbReference type="Pfam" id="PF00501">
    <property type="entry name" value="AMP-binding"/>
    <property type="match status" value="2"/>
</dbReference>
<dbReference type="InterPro" id="IPR020845">
    <property type="entry name" value="AMP-binding_CS"/>
</dbReference>
<dbReference type="InterPro" id="IPR001242">
    <property type="entry name" value="Condensation_dom"/>
</dbReference>
<dbReference type="InterPro" id="IPR009081">
    <property type="entry name" value="PP-bd_ACP"/>
</dbReference>
<feature type="domain" description="Carrier" evidence="4">
    <location>
        <begin position="990"/>
        <end position="1065"/>
    </location>
</feature>
<dbReference type="Pfam" id="PF00668">
    <property type="entry name" value="Condensation"/>
    <property type="match status" value="2"/>
</dbReference>
<sequence length="2150" mass="240813">MNTAVLNYVDRHDPFQFGELEGVIISTESQREVWLAAQFGEGASAAFNESVFVNLQGQVNETALTNALKALWDRHEAMRGCFSDDGEEMVIYKNRPAPIYTHDFSSKPPNLRNEQIAALARSAVVDAFDLFNGPLARMDVIQCSALETRVLLTLHHSICDGWSLYILASELGKLYSDFVEPSETSLLDPAPRFSNYADWERSEDTRPLREQSIDYWTKRFAQGIPALDLPYDRPRSFSRSFDAFRLDKDLPMELLGGMKTLAARNSSTITTALIATFVAYLNRISGCEDIVLGIPFAGQMAKEEHNLVGHCVNIIPLYITVSGDDSFKTLLQKTQQNMLEAFEHQYLTYGTLLKTLGVARDPSKPPLVSVIFNVDQANESDFQFSGLTASFQSNPRAFENFDLNLNITLSDSAAVMECTHNLQLWDTETMDRRMEELLLLMRGVLDDSDAPLNRHNLIRNEDLLLYRSQWATAYRPYDLEHTSLHGLVESAAERFPDRTALVFENVELTYGELDRQANRLAHWLIDRGVMTETVVPILMDRSLDMLIAINGILKAGGAYLPLDPDHPHDRLAFILEEVGARFVLTQSALADRITADAQAIALDADDIDLTEYPERRPDVPFSCSQLAYVIYTSGSTGTPKGVMLEHRSICNHMLWLQETFPLDETDSVMLKTPYTFDVSLCELFLPLMVGSRLIIARPGGHKDPEYLAALINQHQISHIHFVPSLAYLFLDICKQSDCPSIRRFILAGEAVSTELESRLTEAFPDAECWNLYGPTEAAVHASLWQCGKEIFAHTVPMGKAPPNTRLYVVNNQMQLLAPGLVGELLIAGVQVARGYMNRPDLTAERFIEDPFSDEPFKAYRTGDLVKMRSDGVLEYIGRNDFQVKLRGLRIELGEIESVILRFPDITQCAVLAREDRKNDQRLVAYLVAKSKVADSLAELKAHIGQSLPDYMMPQHFIQLTALPLTSSGKVDRNALPLPDLSMAAESDYVPPATLTESDLCDIWSRVLGVPTLSVDANFFDLGGHSLLGTQMLAQIKSRYGITLGLGKLFEAPTVRTMAKLIDQELQSGRQVQQIQKRQPDATVYAIPQQQVWYLYEKIVPDSYAFNLPAVFRFQGDLDTAALERAFNTILQRHEILRANFINPDGEVQILIDESRSVCLEPQTLSDYGAEDLETLERALRLKVAESFDVASGALFKVWLIRIDDHDHILFLMIHHLVFDGWSFDLLLKEMCALYNAYSKGLGNPLPALPVQFQDFALWQRDWLHSDAVNDQLSYWKEQLAGELPVLDLPTDFDRPLTQAHRSEGVKFDIDETAVDALESLATRHQTTLFMVLLSLYVLMLHRFSRQSDLIINVPVYARNQDELRDVIGPMINVLVCRFRLAGTQSFDDIVQHVKETILNAIDNQDVPFDLLVRTINPPRDPSRNPIAQTLFNYQDVRNRQDQMTGIHRSQINLDRVGVETDLDVWFKRQVSGMQAGFEYPIELFKRETIEALVTNFKESVLALTEQQDDLDLRQMVGATAQDLEQISVWNKTDTSWKFEQGFLTDFERQVAVNRDKPACQDERSSYSYRTLEQRANQLARFFSNNGVGEGDIVALLLDRNVDLPATVIALWKLGAAYVPLDPVYPEERIRAILGVAQAQVLVTYSGYAAAQSAHEGRTILLDQVASDIADQRSDTVSTLLKPEQLAYVIFTSGSTGIPKGVEISHGALHNFIKAVAVEPGLNADDRLLAITTLAFDISLLELFLPLSVGATVFVASANQSADPHQLLPLIAQHSITTLQATPATWRLLINAGFKPQTSIKGLIGGEKLPPDLAGSLVDQGVELWNMYGPTEATVWTSCYRIPEGEAGTWPKILIGRPLANTQLHVLDEQGTPLPIGVYGELWIGGAGLANGYRGQPEQTAERFPKAPDGERLYRTGDRARWTLDGQIEFADRLDNQVKVRGYRIELGEIEINLRAHPNVADAAVVVQSFSSDDQRLVAHVTYCGEEQPTGSELRKHLRKFLPDYMIPQQFSAHEGLPLLPSGKVNRKLLAEANGNQSPSRVASHREPSETEARVMAIWKELLKRDEVALNDQFLDIGGHSLLALKVIVDIEKAFGARLMPQDLWVNTLEQLANLIDQKQASVKAESGAQSDNNKPMKTGRGMFRRLFGAS</sequence>
<dbReference type="Gene3D" id="3.30.559.30">
    <property type="entry name" value="Nonribosomal peptide synthetase, condensation domain"/>
    <property type="match status" value="2"/>
</dbReference>
<comment type="caution">
    <text evidence="5">The sequence shown here is derived from an EMBL/GenBank/DDBJ whole genome shotgun (WGS) entry which is preliminary data.</text>
</comment>
<dbReference type="InterPro" id="IPR020806">
    <property type="entry name" value="PKS_PP-bd"/>
</dbReference>
<dbReference type="Gene3D" id="3.30.300.30">
    <property type="match status" value="2"/>
</dbReference>
<dbReference type="PROSITE" id="PS00455">
    <property type="entry name" value="AMP_BINDING"/>
    <property type="match status" value="2"/>
</dbReference>
<reference evidence="5 6" key="1">
    <citation type="submission" date="2023-05" db="EMBL/GenBank/DDBJ databases">
        <title>Marinobacter albus sp. nov., a marine bacterium isolated from sand in a coastal intertidal zone of huludao.</title>
        <authorList>
            <person name="Deng T."/>
        </authorList>
    </citation>
    <scope>NUCLEOTIDE SEQUENCE [LARGE SCALE GENOMIC DNA]</scope>
    <source>
        <strain evidence="5 6">M216</strain>
    </source>
</reference>
<keyword evidence="3" id="KW-0597">Phosphoprotein</keyword>
<feature type="domain" description="Carrier" evidence="4">
    <location>
        <begin position="2045"/>
        <end position="2125"/>
    </location>
</feature>
<comment type="cofactor">
    <cofactor evidence="1">
        <name>pantetheine 4'-phosphate</name>
        <dbReference type="ChEBI" id="CHEBI:47942"/>
    </cofactor>
</comment>
<dbReference type="PROSITE" id="PS50075">
    <property type="entry name" value="CARRIER"/>
    <property type="match status" value="2"/>
</dbReference>
<dbReference type="InterPro" id="IPR006162">
    <property type="entry name" value="Ppantetheine_attach_site"/>
</dbReference>
<dbReference type="CDD" id="cd19531">
    <property type="entry name" value="LCL_NRPS-like"/>
    <property type="match status" value="1"/>
</dbReference>
<dbReference type="Gene3D" id="3.40.50.980">
    <property type="match status" value="4"/>
</dbReference>
<dbReference type="CDD" id="cd05930">
    <property type="entry name" value="A_NRPS"/>
    <property type="match status" value="1"/>
</dbReference>
<dbReference type="SUPFAM" id="SSF56801">
    <property type="entry name" value="Acetyl-CoA synthetase-like"/>
    <property type="match status" value="2"/>
</dbReference>
<evidence type="ECO:0000313" key="6">
    <source>
        <dbReference type="Proteomes" id="UP001223547"/>
    </source>
</evidence>